<dbReference type="AlphaFoldDB" id="A0A7I7SGD8"/>
<protein>
    <submittedName>
        <fullName evidence="3">Mammalian cell entry protein</fullName>
    </submittedName>
</protein>
<keyword evidence="4" id="KW-1185">Reference proteome</keyword>
<dbReference type="InterPro" id="IPR003399">
    <property type="entry name" value="Mce/MlaD"/>
</dbReference>
<dbReference type="PANTHER" id="PTHR33371:SF19">
    <property type="entry name" value="MCE-FAMILY PROTEIN MCE4A"/>
    <property type="match status" value="1"/>
</dbReference>
<evidence type="ECO:0000256" key="2">
    <source>
        <dbReference type="SAM" id="Phobius"/>
    </source>
</evidence>
<keyword evidence="2" id="KW-1133">Transmembrane helix</keyword>
<reference evidence="3 4" key="1">
    <citation type="submission" date="2017-04" db="EMBL/GenBank/DDBJ databases">
        <title>The new phylogeny of genus Mycobacterium.</title>
        <authorList>
            <person name="Tortoli E."/>
            <person name="Trovato A."/>
            <person name="Cirillo D.M."/>
        </authorList>
    </citation>
    <scope>NUCLEOTIDE SEQUENCE [LARGE SCALE GENOMIC DNA]</scope>
    <source>
        <strain evidence="3 4">KCTC 19819</strain>
    </source>
</reference>
<keyword evidence="2" id="KW-0472">Membrane</keyword>
<feature type="compositionally biased region" description="Pro residues" evidence="1">
    <location>
        <begin position="403"/>
        <end position="420"/>
    </location>
</feature>
<comment type="caution">
    <text evidence="3">The sequence shown here is derived from an EMBL/GenBank/DDBJ whole genome shotgun (WGS) entry which is preliminary data.</text>
</comment>
<dbReference type="GO" id="GO:0005576">
    <property type="term" value="C:extracellular region"/>
    <property type="evidence" value="ECO:0007669"/>
    <property type="project" value="TreeGrafter"/>
</dbReference>
<keyword evidence="2" id="KW-0812">Transmembrane</keyword>
<dbReference type="EMBL" id="NCXO01000017">
    <property type="protein sequence ID" value="OSC33742.1"/>
    <property type="molecule type" value="Genomic_DNA"/>
</dbReference>
<feature type="region of interest" description="Disordered" evidence="1">
    <location>
        <begin position="353"/>
        <end position="447"/>
    </location>
</feature>
<dbReference type="RefSeq" id="WP_085303655.1">
    <property type="nucleotide sequence ID" value="NZ_AP022594.1"/>
</dbReference>
<evidence type="ECO:0000313" key="3">
    <source>
        <dbReference type="EMBL" id="OSC33742.1"/>
    </source>
</evidence>
<dbReference type="PANTHER" id="PTHR33371">
    <property type="entry name" value="INTERMEMBRANE PHOSPHOLIPID TRANSPORT SYSTEM BINDING PROTEIN MLAD-RELATED"/>
    <property type="match status" value="1"/>
</dbReference>
<dbReference type="Pfam" id="PF02470">
    <property type="entry name" value="MlaD"/>
    <property type="match status" value="1"/>
</dbReference>
<dbReference type="OrthoDB" id="4571090at2"/>
<proteinExistence type="predicted"/>
<dbReference type="Proteomes" id="UP000193577">
    <property type="component" value="Unassembled WGS sequence"/>
</dbReference>
<evidence type="ECO:0000313" key="4">
    <source>
        <dbReference type="Proteomes" id="UP000193577"/>
    </source>
</evidence>
<accession>A0A7I7SGD8</accession>
<feature type="transmembrane region" description="Helical" evidence="2">
    <location>
        <begin position="17"/>
        <end position="37"/>
    </location>
</feature>
<evidence type="ECO:0000256" key="1">
    <source>
        <dbReference type="SAM" id="MobiDB-lite"/>
    </source>
</evidence>
<feature type="compositionally biased region" description="Pro residues" evidence="1">
    <location>
        <begin position="429"/>
        <end position="442"/>
    </location>
</feature>
<dbReference type="InterPro" id="IPR052336">
    <property type="entry name" value="MlaD_Phospholipid_Transporter"/>
</dbReference>
<dbReference type="GO" id="GO:0051701">
    <property type="term" value="P:biological process involved in interaction with host"/>
    <property type="evidence" value="ECO:0007669"/>
    <property type="project" value="TreeGrafter"/>
</dbReference>
<sequence length="501" mass="52037">MPNPFDVNPRSPSLPRLIVVGTCFIVVAALASVAMVAKSKGRFDNLVRITVELVNIGDGLPARSDVKFRDVLVGSVSDVTPSRHGDPNLVHVDLKPAYAARIPNTVTARVIPTNVFAVSAVQLVDNGPSPDSLHTGSLVREDDTLPTVLFQNVLAKLRELLAAVGRKPDGQTVGVFAALGEATHGRGNQLTDAGHDLIEVLTQLNTVVSPDATGPSTLAALTDAAAGLRDAAPDLFDALDESIGPMRTLAEKRSAITGFLAGGLNTTGIIGGALDNQADRIITISNELTPTLGVLAEHSDEFHGVSNRLQVLANKFYDEAWDPEGNMLILKAAVALTPSRTYVRADCPRYGELEGPSCQTAPETPTAPDLYPSLDSVDASVPPYVTENRPNLTPPRHSMPDDPQGPPAPPPPPGVLPPLAPGSAQLPDGSPPFPPPPPPPGAAAPASLIIGGNVGPVGSEAEAAQLSRITGAPVSVATQLLLGQITRGMTVHLVSDTGGER</sequence>
<organism evidence="3 4">
    <name type="scientific">Mycolicibacillus koreensis</name>
    <dbReference type="NCBI Taxonomy" id="1069220"/>
    <lineage>
        <taxon>Bacteria</taxon>
        <taxon>Bacillati</taxon>
        <taxon>Actinomycetota</taxon>
        <taxon>Actinomycetes</taxon>
        <taxon>Mycobacteriales</taxon>
        <taxon>Mycobacteriaceae</taxon>
        <taxon>Mycolicibacillus</taxon>
    </lineage>
</organism>
<dbReference type="Pfam" id="PF11887">
    <property type="entry name" value="Mce4_CUP1"/>
    <property type="match status" value="1"/>
</dbReference>
<dbReference type="InterPro" id="IPR024516">
    <property type="entry name" value="Mce_C"/>
</dbReference>
<name>A0A7I7SGD8_9MYCO</name>
<gene>
    <name evidence="3" type="ORF">B8W67_09390</name>
</gene>